<organism evidence="15 16">
    <name type="scientific">Paramormyrops kingsleyae</name>
    <dbReference type="NCBI Taxonomy" id="1676925"/>
    <lineage>
        <taxon>Eukaryota</taxon>
        <taxon>Metazoa</taxon>
        <taxon>Chordata</taxon>
        <taxon>Craniata</taxon>
        <taxon>Vertebrata</taxon>
        <taxon>Euteleostomi</taxon>
        <taxon>Actinopterygii</taxon>
        <taxon>Neopterygii</taxon>
        <taxon>Teleostei</taxon>
        <taxon>Osteoglossocephala</taxon>
        <taxon>Osteoglossomorpha</taxon>
        <taxon>Osteoglossiformes</taxon>
        <taxon>Mormyridae</taxon>
        <taxon>Paramormyrops</taxon>
    </lineage>
</organism>
<feature type="transmembrane region" description="Helical" evidence="13">
    <location>
        <begin position="106"/>
        <end position="128"/>
    </location>
</feature>
<feature type="transmembrane region" description="Helical" evidence="13">
    <location>
        <begin position="68"/>
        <end position="86"/>
    </location>
</feature>
<reference evidence="15" key="2">
    <citation type="submission" date="2025-09" db="UniProtKB">
        <authorList>
            <consortium name="Ensembl"/>
        </authorList>
    </citation>
    <scope>IDENTIFICATION</scope>
</reference>
<name>A0A3B3T5J0_9TELE</name>
<dbReference type="PRINTS" id="PR00237">
    <property type="entry name" value="GPCRRHODOPSN"/>
</dbReference>
<dbReference type="InterPro" id="IPR000276">
    <property type="entry name" value="GPCR_Rhodpsn"/>
</dbReference>
<dbReference type="GO" id="GO:0004984">
    <property type="term" value="F:olfactory receptor activity"/>
    <property type="evidence" value="ECO:0007669"/>
    <property type="project" value="InterPro"/>
</dbReference>
<evidence type="ECO:0000256" key="7">
    <source>
        <dbReference type="ARBA" id="ARBA00023040"/>
    </source>
</evidence>
<evidence type="ECO:0000256" key="9">
    <source>
        <dbReference type="ARBA" id="ARBA00023157"/>
    </source>
</evidence>
<keyword evidence="3" id="KW-0716">Sensory transduction</keyword>
<evidence type="ECO:0000256" key="2">
    <source>
        <dbReference type="ARBA" id="ARBA00022475"/>
    </source>
</evidence>
<keyword evidence="4 13" id="KW-0812">Transmembrane</keyword>
<dbReference type="Pfam" id="PF13853">
    <property type="entry name" value="7tm_4"/>
    <property type="match status" value="1"/>
</dbReference>
<evidence type="ECO:0000256" key="1">
    <source>
        <dbReference type="ARBA" id="ARBA00004651"/>
    </source>
</evidence>
<keyword evidence="12" id="KW-0807">Transducer</keyword>
<dbReference type="SUPFAM" id="SSF81321">
    <property type="entry name" value="Family A G protein-coupled receptor-like"/>
    <property type="match status" value="1"/>
</dbReference>
<feature type="transmembrane region" description="Helical" evidence="13">
    <location>
        <begin position="34"/>
        <end position="56"/>
    </location>
</feature>
<dbReference type="GO" id="GO:0004930">
    <property type="term" value="F:G protein-coupled receptor activity"/>
    <property type="evidence" value="ECO:0007669"/>
    <property type="project" value="UniProtKB-KW"/>
</dbReference>
<evidence type="ECO:0000256" key="10">
    <source>
        <dbReference type="ARBA" id="ARBA00023170"/>
    </source>
</evidence>
<dbReference type="Proteomes" id="UP000261540">
    <property type="component" value="Unplaced"/>
</dbReference>
<protein>
    <recommendedName>
        <fullName evidence="14">G-protein coupled receptors family 1 profile domain-containing protein</fullName>
    </recommendedName>
</protein>
<comment type="subcellular location">
    <subcellularLocation>
        <location evidence="1">Cell membrane</location>
        <topology evidence="1">Multi-pass membrane protein</topology>
    </subcellularLocation>
</comment>
<dbReference type="Gene3D" id="1.20.1070.10">
    <property type="entry name" value="Rhodopsin 7-helix transmembrane proteins"/>
    <property type="match status" value="1"/>
</dbReference>
<keyword evidence="10" id="KW-0675">Receptor</keyword>
<dbReference type="PANTHER" id="PTHR26451:SF966">
    <property type="entry name" value="ODORANT RECEPTOR-RELATED"/>
    <property type="match status" value="1"/>
</dbReference>
<keyword evidence="2" id="KW-1003">Cell membrane</keyword>
<keyword evidence="9" id="KW-1015">Disulfide bond</keyword>
<dbReference type="PANTHER" id="PTHR26451">
    <property type="entry name" value="G_PROTEIN_RECEP_F1_2 DOMAIN-CONTAINING PROTEIN"/>
    <property type="match status" value="1"/>
</dbReference>
<keyword evidence="11" id="KW-0325">Glycoprotein</keyword>
<dbReference type="FunFam" id="1.20.1070.10:FF:000024">
    <property type="entry name" value="Olfactory receptor"/>
    <property type="match status" value="1"/>
</dbReference>
<dbReference type="PRINTS" id="PR00245">
    <property type="entry name" value="OLFACTORYR"/>
</dbReference>
<feature type="domain" description="G-protein coupled receptors family 1 profile" evidence="14">
    <location>
        <begin position="49"/>
        <end position="300"/>
    </location>
</feature>
<accession>A0A3B3T5J0</accession>
<keyword evidence="8 13" id="KW-0472">Membrane</keyword>
<keyword evidence="16" id="KW-1185">Reference proteome</keyword>
<sequence length="323" mass="37133">MLYHLHAASFYLPNFTRPVGFYIRGFYGLKHTEYYFIFLAVMYVLTLVANLTLMFIIWFAETLHTPKYMAVFSLAVVDLSFSSALIPKAVHMYLFDSKFMYFNACLAQMFFVDYFASMEAFSLCVLAYDRLIAICFPLRSNSLNTKRKMMVIIIVTWSIPLVIDVVMVALIPPLPFCKSTVVNSFFCDHGPVFKIACGDYSPNWFMASFTTVSMYFVPFGFIALTYIFIIYAILNIASSEGRWKAFKTCSSHLLLVGMFFVPFFVTYVIAWVNINIDTDTRIINTSLSASIPPLLNPIIYSFKTEEILEQIKKILGMRKRNPN</sequence>
<feature type="transmembrane region" description="Helical" evidence="13">
    <location>
        <begin position="253"/>
        <end position="274"/>
    </location>
</feature>
<keyword evidence="7" id="KW-0297">G-protein coupled receptor</keyword>
<dbReference type="GO" id="GO:0005549">
    <property type="term" value="F:odorant binding"/>
    <property type="evidence" value="ECO:0007669"/>
    <property type="project" value="TreeGrafter"/>
</dbReference>
<evidence type="ECO:0000256" key="13">
    <source>
        <dbReference type="SAM" id="Phobius"/>
    </source>
</evidence>
<dbReference type="Ensembl" id="ENSPKIT00000018548.1">
    <property type="protein sequence ID" value="ENSPKIP00000037576.1"/>
    <property type="gene ID" value="ENSPKIG00000015700.1"/>
</dbReference>
<feature type="transmembrane region" description="Helical" evidence="13">
    <location>
        <begin position="212"/>
        <end position="233"/>
    </location>
</feature>
<dbReference type="InterPro" id="IPR017452">
    <property type="entry name" value="GPCR_Rhodpsn_7TM"/>
</dbReference>
<evidence type="ECO:0000259" key="14">
    <source>
        <dbReference type="PROSITE" id="PS50262"/>
    </source>
</evidence>
<evidence type="ECO:0000313" key="15">
    <source>
        <dbReference type="Ensembl" id="ENSPKIP00000037576.1"/>
    </source>
</evidence>
<evidence type="ECO:0000256" key="8">
    <source>
        <dbReference type="ARBA" id="ARBA00023136"/>
    </source>
</evidence>
<dbReference type="InterPro" id="IPR052921">
    <property type="entry name" value="GPCR1_Superfamily_Member"/>
</dbReference>
<feature type="transmembrane region" description="Helical" evidence="13">
    <location>
        <begin position="149"/>
        <end position="171"/>
    </location>
</feature>
<dbReference type="AlphaFoldDB" id="A0A3B3T5J0"/>
<evidence type="ECO:0000313" key="16">
    <source>
        <dbReference type="Proteomes" id="UP000261540"/>
    </source>
</evidence>
<dbReference type="PROSITE" id="PS50262">
    <property type="entry name" value="G_PROTEIN_RECEP_F1_2"/>
    <property type="match status" value="1"/>
</dbReference>
<proteinExistence type="predicted"/>
<keyword evidence="6 13" id="KW-1133">Transmembrane helix</keyword>
<evidence type="ECO:0000256" key="6">
    <source>
        <dbReference type="ARBA" id="ARBA00022989"/>
    </source>
</evidence>
<reference evidence="15" key="1">
    <citation type="submission" date="2025-08" db="UniProtKB">
        <authorList>
            <consortium name="Ensembl"/>
        </authorList>
    </citation>
    <scope>IDENTIFICATION</scope>
</reference>
<dbReference type="GeneTree" id="ENSGT00950000182847"/>
<dbReference type="InterPro" id="IPR000725">
    <property type="entry name" value="Olfact_rcpt"/>
</dbReference>
<evidence type="ECO:0000256" key="12">
    <source>
        <dbReference type="ARBA" id="ARBA00023224"/>
    </source>
</evidence>
<evidence type="ECO:0000256" key="11">
    <source>
        <dbReference type="ARBA" id="ARBA00023180"/>
    </source>
</evidence>
<evidence type="ECO:0000256" key="5">
    <source>
        <dbReference type="ARBA" id="ARBA00022725"/>
    </source>
</evidence>
<keyword evidence="5" id="KW-0552">Olfaction</keyword>
<dbReference type="GO" id="GO:0005886">
    <property type="term" value="C:plasma membrane"/>
    <property type="evidence" value="ECO:0007669"/>
    <property type="project" value="UniProtKB-SubCell"/>
</dbReference>
<evidence type="ECO:0000256" key="4">
    <source>
        <dbReference type="ARBA" id="ARBA00022692"/>
    </source>
</evidence>
<evidence type="ECO:0000256" key="3">
    <source>
        <dbReference type="ARBA" id="ARBA00022606"/>
    </source>
</evidence>